<gene>
    <name evidence="11" type="ORF">SAMN04515668_1050</name>
</gene>
<evidence type="ECO:0000256" key="3">
    <source>
        <dbReference type="ARBA" id="ARBA00022692"/>
    </source>
</evidence>
<keyword evidence="2" id="KW-1003">Cell membrane</keyword>
<name>A0A1I5US95_HYMAR</name>
<evidence type="ECO:0000256" key="1">
    <source>
        <dbReference type="ARBA" id="ARBA00004651"/>
    </source>
</evidence>
<comment type="subcellular location">
    <subcellularLocation>
        <location evidence="1">Cell membrane</location>
        <topology evidence="1">Multi-pass membrane protein</topology>
    </subcellularLocation>
</comment>
<keyword evidence="5 9" id="KW-0472">Membrane</keyword>
<keyword evidence="4 9" id="KW-1133">Transmembrane helix</keyword>
<evidence type="ECO:0000256" key="5">
    <source>
        <dbReference type="ARBA" id="ARBA00023136"/>
    </source>
</evidence>
<evidence type="ECO:0000256" key="8">
    <source>
        <dbReference type="PIRSR" id="PIRSR005091-3"/>
    </source>
</evidence>
<evidence type="ECO:0000259" key="10">
    <source>
        <dbReference type="Pfam" id="PF00884"/>
    </source>
</evidence>
<evidence type="ECO:0000313" key="11">
    <source>
        <dbReference type="EMBL" id="SFP98070.1"/>
    </source>
</evidence>
<dbReference type="InterPro" id="IPR012160">
    <property type="entry name" value="LtaS-like"/>
</dbReference>
<evidence type="ECO:0000313" key="12">
    <source>
        <dbReference type="Proteomes" id="UP000199029"/>
    </source>
</evidence>
<accession>A0A1I5US95</accession>
<feature type="domain" description="Sulfatase N-terminal" evidence="10">
    <location>
        <begin position="262"/>
        <end position="538"/>
    </location>
</feature>
<dbReference type="PANTHER" id="PTHR47371:SF3">
    <property type="entry name" value="PHOSPHOGLYCEROL TRANSFERASE I"/>
    <property type="match status" value="1"/>
</dbReference>
<dbReference type="GO" id="GO:0005886">
    <property type="term" value="C:plasma membrane"/>
    <property type="evidence" value="ECO:0007669"/>
    <property type="project" value="UniProtKB-SubCell"/>
</dbReference>
<dbReference type="Pfam" id="PF00884">
    <property type="entry name" value="Sulfatase"/>
    <property type="match status" value="1"/>
</dbReference>
<evidence type="ECO:0000256" key="4">
    <source>
        <dbReference type="ARBA" id="ARBA00022989"/>
    </source>
</evidence>
<feature type="transmembrane region" description="Helical" evidence="9">
    <location>
        <begin position="84"/>
        <end position="101"/>
    </location>
</feature>
<dbReference type="Proteomes" id="UP000199029">
    <property type="component" value="Unassembled WGS sequence"/>
</dbReference>
<dbReference type="OrthoDB" id="9777768at2"/>
<dbReference type="SUPFAM" id="SSF53649">
    <property type="entry name" value="Alkaline phosphatase-like"/>
    <property type="match status" value="1"/>
</dbReference>
<keyword evidence="7" id="KW-0479">Metal-binding</keyword>
<feature type="transmembrane region" description="Helical" evidence="9">
    <location>
        <begin position="14"/>
        <end position="36"/>
    </location>
</feature>
<dbReference type="STRING" id="1227077.SAMN04515668_1050"/>
<protein>
    <submittedName>
        <fullName evidence="11">Sulfatase</fullName>
    </submittedName>
</protein>
<evidence type="ECO:0000256" key="9">
    <source>
        <dbReference type="SAM" id="Phobius"/>
    </source>
</evidence>
<reference evidence="12" key="1">
    <citation type="submission" date="2016-10" db="EMBL/GenBank/DDBJ databases">
        <authorList>
            <person name="Varghese N."/>
            <person name="Submissions S."/>
        </authorList>
    </citation>
    <scope>NUCLEOTIDE SEQUENCE [LARGE SCALE GENOMIC DNA]</scope>
    <source>
        <strain evidence="12">OR362-8,ATCC BAA-1266,JCM 13504</strain>
    </source>
</reference>
<feature type="binding site" evidence="8">
    <location>
        <position position="485"/>
    </location>
    <ligand>
        <name>Mn(2+)</name>
        <dbReference type="ChEBI" id="CHEBI:29035"/>
    </ligand>
</feature>
<dbReference type="EMBL" id="FOXS01000001">
    <property type="protein sequence ID" value="SFP98070.1"/>
    <property type="molecule type" value="Genomic_DNA"/>
</dbReference>
<evidence type="ECO:0000256" key="2">
    <source>
        <dbReference type="ARBA" id="ARBA00022475"/>
    </source>
</evidence>
<keyword evidence="12" id="KW-1185">Reference proteome</keyword>
<feature type="active site" evidence="6">
    <location>
        <position position="312"/>
    </location>
</feature>
<dbReference type="InterPro" id="IPR000917">
    <property type="entry name" value="Sulfatase_N"/>
</dbReference>
<dbReference type="PANTHER" id="PTHR47371">
    <property type="entry name" value="LIPOTEICHOIC ACID SYNTHASE"/>
    <property type="match status" value="1"/>
</dbReference>
<feature type="binding site" evidence="7">
    <location>
        <position position="431"/>
    </location>
    <ligand>
        <name>substrate</name>
    </ligand>
</feature>
<proteinExistence type="predicted"/>
<dbReference type="PIRSF" id="PIRSF005091">
    <property type="entry name" value="Mmb_sulf_HI1246"/>
    <property type="match status" value="1"/>
</dbReference>
<dbReference type="AlphaFoldDB" id="A0A1I5US95"/>
<feature type="transmembrane region" description="Helical" evidence="9">
    <location>
        <begin position="56"/>
        <end position="77"/>
    </location>
</feature>
<dbReference type="Gene3D" id="3.30.1120.80">
    <property type="match status" value="1"/>
</dbReference>
<keyword evidence="3 9" id="KW-0812">Transmembrane</keyword>
<dbReference type="InterPro" id="IPR050448">
    <property type="entry name" value="OpgB/LTA_synthase_biosynth"/>
</dbReference>
<feature type="binding site" evidence="8">
    <location>
        <position position="269"/>
    </location>
    <ligand>
        <name>Mn(2+)</name>
        <dbReference type="ChEBI" id="CHEBI:29035"/>
    </ligand>
</feature>
<sequence length="635" mass="70146">MLPSPAIRLLMRRFALLLGVYTLLRLGFYLLNFSTFGGIDAGAVLLAFVHGLRFDIAALLWLNLLLVLLSVVIPVSARRGQRGLRWLFVLVNFPGFLLNVIDWEYFKFIGRRLSNEFTTVGGDIARQSGQIVEHYWYLLIPLGGMVYLLWRLCPMPTPAEERAAATRKQWVLRGIEIILLVGLVVLGLRGGWQLKPLRTGAAFDQQPAVLGHLALNSTFTVLKSLDEAKVERKNYFPTDAAVLANLGAVPLAQRPAPAVPLNVVVLLLESLASEYTGVDNGGQGGYTPFFDSLATAPGSLLMRANYANGRRSIEALPAVLAGLPSLMEEPFITSSFQTAELHGLGDMLGRHGYTTAIYHAGANGTMGFDIFSGIAGMQRYYGLNEYPGGAASPDYDGHWGIFDEPYLQYFNQQLGTTKQPFFATLFTLSAHDPFTIPAQYKGKFPKGTLPIHPTIAYSDFALRRFFQAARQAPWFSNTLFVLTGDHTSQTDRPNYYNSLGDHKTPLLLFSPGHALPTANPTRITQQADIPASVLDVLGLHTEQKALLPFGASVFDAASPGRALFHDDDSYFLVHSDFVTELKGDNTVKLYPYQPYFIPNQPVANPDPALVQKYGDELRACVQFYVNGLLDNRLYK</sequence>
<feature type="transmembrane region" description="Helical" evidence="9">
    <location>
        <begin position="134"/>
        <end position="150"/>
    </location>
</feature>
<feature type="transmembrane region" description="Helical" evidence="9">
    <location>
        <begin position="170"/>
        <end position="192"/>
    </location>
</feature>
<feature type="binding site" evidence="8">
    <location>
        <position position="486"/>
    </location>
    <ligand>
        <name>Mn(2+)</name>
        <dbReference type="ChEBI" id="CHEBI:29035"/>
    </ligand>
</feature>
<dbReference type="InterPro" id="IPR017850">
    <property type="entry name" value="Alkaline_phosphatase_core_sf"/>
</dbReference>
<dbReference type="GO" id="GO:0046872">
    <property type="term" value="F:metal ion binding"/>
    <property type="evidence" value="ECO:0007669"/>
    <property type="project" value="UniProtKB-KW"/>
</dbReference>
<evidence type="ECO:0000256" key="7">
    <source>
        <dbReference type="PIRSR" id="PIRSR005091-2"/>
    </source>
</evidence>
<keyword evidence="7" id="KW-0464">Manganese</keyword>
<dbReference type="CDD" id="cd16015">
    <property type="entry name" value="LTA_synthase"/>
    <property type="match status" value="1"/>
</dbReference>
<evidence type="ECO:0000256" key="6">
    <source>
        <dbReference type="PIRSR" id="PIRSR005091-1"/>
    </source>
</evidence>
<organism evidence="11 12">
    <name type="scientific">Hymenobacter arizonensis</name>
    <name type="common">Siccationidurans arizonensis</name>
    <dbReference type="NCBI Taxonomy" id="1227077"/>
    <lineage>
        <taxon>Bacteria</taxon>
        <taxon>Pseudomonadati</taxon>
        <taxon>Bacteroidota</taxon>
        <taxon>Cytophagia</taxon>
        <taxon>Cytophagales</taxon>
        <taxon>Hymenobacteraceae</taxon>
        <taxon>Hymenobacter</taxon>
    </lineage>
</organism>
<dbReference type="RefSeq" id="WP_092669665.1">
    <property type="nucleotide sequence ID" value="NZ_FOXS01000001.1"/>
</dbReference>
<dbReference type="Gene3D" id="3.40.720.10">
    <property type="entry name" value="Alkaline Phosphatase, subunit A"/>
    <property type="match status" value="1"/>
</dbReference>